<protein>
    <recommendedName>
        <fullName evidence="3">Ycf15</fullName>
    </recommendedName>
</protein>
<proteinExistence type="predicted"/>
<reference evidence="1 2" key="1">
    <citation type="submission" date="2021-06" db="EMBL/GenBank/DDBJ databases">
        <title>Caerostris extrusa draft genome.</title>
        <authorList>
            <person name="Kono N."/>
            <person name="Arakawa K."/>
        </authorList>
    </citation>
    <scope>NUCLEOTIDE SEQUENCE [LARGE SCALE GENOMIC DNA]</scope>
</reference>
<dbReference type="Proteomes" id="UP001054945">
    <property type="component" value="Unassembled WGS sequence"/>
</dbReference>
<sequence>MHRVTKRNGRVSSNLSLKTLMAIFFRFLVIDSGTRRATEEEETSGVSVIPPMNQKLYLHSYPGYRVMRNLSVQSSSLSVPRQDLRFIN</sequence>
<name>A0AAV4X4F8_CAEEX</name>
<evidence type="ECO:0000313" key="2">
    <source>
        <dbReference type="Proteomes" id="UP001054945"/>
    </source>
</evidence>
<gene>
    <name evidence="1" type="ORF">CEXT_680941</name>
</gene>
<evidence type="ECO:0008006" key="3">
    <source>
        <dbReference type="Google" id="ProtNLM"/>
    </source>
</evidence>
<keyword evidence="2" id="KW-1185">Reference proteome</keyword>
<dbReference type="AlphaFoldDB" id="A0AAV4X4F8"/>
<organism evidence="1 2">
    <name type="scientific">Caerostris extrusa</name>
    <name type="common">Bark spider</name>
    <name type="synonym">Caerostris bankana</name>
    <dbReference type="NCBI Taxonomy" id="172846"/>
    <lineage>
        <taxon>Eukaryota</taxon>
        <taxon>Metazoa</taxon>
        <taxon>Ecdysozoa</taxon>
        <taxon>Arthropoda</taxon>
        <taxon>Chelicerata</taxon>
        <taxon>Arachnida</taxon>
        <taxon>Araneae</taxon>
        <taxon>Araneomorphae</taxon>
        <taxon>Entelegynae</taxon>
        <taxon>Araneoidea</taxon>
        <taxon>Araneidae</taxon>
        <taxon>Caerostris</taxon>
    </lineage>
</organism>
<dbReference type="EMBL" id="BPLR01017203">
    <property type="protein sequence ID" value="GIY89432.1"/>
    <property type="molecule type" value="Genomic_DNA"/>
</dbReference>
<accession>A0AAV4X4F8</accession>
<evidence type="ECO:0000313" key="1">
    <source>
        <dbReference type="EMBL" id="GIY89432.1"/>
    </source>
</evidence>
<comment type="caution">
    <text evidence="1">The sequence shown here is derived from an EMBL/GenBank/DDBJ whole genome shotgun (WGS) entry which is preliminary data.</text>
</comment>